<name>A0A8R1HWI0_CAEJA</name>
<accession>A0A8R1HWI0</accession>
<dbReference type="EnsemblMetazoa" id="CJA11635.1">
    <property type="protein sequence ID" value="CJA11635.1"/>
    <property type="gene ID" value="WBGene00130839"/>
</dbReference>
<dbReference type="GO" id="GO:0005615">
    <property type="term" value="C:extracellular space"/>
    <property type="evidence" value="ECO:0007669"/>
    <property type="project" value="TreeGrafter"/>
</dbReference>
<dbReference type="InterPro" id="IPR014347">
    <property type="entry name" value="Tautomerase/MIF_sf"/>
</dbReference>
<evidence type="ECO:0000313" key="3">
    <source>
        <dbReference type="Proteomes" id="UP000005237"/>
    </source>
</evidence>
<dbReference type="PANTHER" id="PTHR11954">
    <property type="entry name" value="D-DOPACHROME DECARBOXYLASE"/>
    <property type="match status" value="1"/>
</dbReference>
<dbReference type="GO" id="GO:0005125">
    <property type="term" value="F:cytokine activity"/>
    <property type="evidence" value="ECO:0007669"/>
    <property type="project" value="TreeGrafter"/>
</dbReference>
<reference evidence="2" key="2">
    <citation type="submission" date="2022-06" db="UniProtKB">
        <authorList>
            <consortium name="EnsemblMetazoa"/>
        </authorList>
    </citation>
    <scope>IDENTIFICATION</scope>
    <source>
        <strain evidence="2">DF5081</strain>
    </source>
</reference>
<keyword evidence="3" id="KW-1185">Reference proteome</keyword>
<dbReference type="AlphaFoldDB" id="A0A8R1HWI0"/>
<comment type="similarity">
    <text evidence="1">Belongs to the MIF family.</text>
</comment>
<evidence type="ECO:0000313" key="2">
    <source>
        <dbReference type="EnsemblMetazoa" id="CJA11635.1"/>
    </source>
</evidence>
<dbReference type="SUPFAM" id="SSF55331">
    <property type="entry name" value="Tautomerase/MIF"/>
    <property type="match status" value="1"/>
</dbReference>
<dbReference type="InterPro" id="IPR001398">
    <property type="entry name" value="Macrophage_inhib_fac"/>
</dbReference>
<organism evidence="2 3">
    <name type="scientific">Caenorhabditis japonica</name>
    <dbReference type="NCBI Taxonomy" id="281687"/>
    <lineage>
        <taxon>Eukaryota</taxon>
        <taxon>Metazoa</taxon>
        <taxon>Ecdysozoa</taxon>
        <taxon>Nematoda</taxon>
        <taxon>Chromadorea</taxon>
        <taxon>Rhabditida</taxon>
        <taxon>Rhabditina</taxon>
        <taxon>Rhabditomorpha</taxon>
        <taxon>Rhabditoidea</taxon>
        <taxon>Rhabditidae</taxon>
        <taxon>Peloderinae</taxon>
        <taxon>Caenorhabditis</taxon>
    </lineage>
</organism>
<proteinExistence type="inferred from homology"/>
<sequence length="119" mass="13541">MQIVRIQTNIRNVDIPDNIEEEVRYSLSSVMDLPPDKFLIIIEPAIRMNMGNRETPLAVVTLQTTRPSSQTENDVYAKKLTAVLREHLKLDPAHILISFDYKDAKNFAVQGKTIASLYV</sequence>
<evidence type="ECO:0008006" key="4">
    <source>
        <dbReference type="Google" id="ProtNLM"/>
    </source>
</evidence>
<evidence type="ECO:0000256" key="1">
    <source>
        <dbReference type="ARBA" id="ARBA00005851"/>
    </source>
</evidence>
<dbReference type="Gene3D" id="3.30.429.10">
    <property type="entry name" value="Macrophage Migration Inhibitory Factor"/>
    <property type="match status" value="1"/>
</dbReference>
<dbReference type="GO" id="GO:0050178">
    <property type="term" value="F:phenylpyruvate tautomerase activity"/>
    <property type="evidence" value="ECO:0007669"/>
    <property type="project" value="TreeGrafter"/>
</dbReference>
<protein>
    <recommendedName>
        <fullName evidence="4">Macrophage migration inhibitory factor</fullName>
    </recommendedName>
</protein>
<dbReference type="Proteomes" id="UP000005237">
    <property type="component" value="Unassembled WGS sequence"/>
</dbReference>
<dbReference type="PANTHER" id="PTHR11954:SF15">
    <property type="entry name" value="MACROPHAGE MIGRATION INHIBITORY FACTOR"/>
    <property type="match status" value="1"/>
</dbReference>
<reference evidence="3" key="1">
    <citation type="submission" date="2010-08" db="EMBL/GenBank/DDBJ databases">
        <authorList>
            <consortium name="Caenorhabditis japonica Sequencing Consortium"/>
            <person name="Wilson R.K."/>
        </authorList>
    </citation>
    <scope>NUCLEOTIDE SEQUENCE [LARGE SCALE GENOMIC DNA]</scope>
    <source>
        <strain evidence="3">DF5081</strain>
    </source>
</reference>
<dbReference type="Pfam" id="PF01187">
    <property type="entry name" value="MIF"/>
    <property type="match status" value="1"/>
</dbReference>
<dbReference type="OMA" id="DPAHIFI"/>